<dbReference type="PRINTS" id="PR00069">
    <property type="entry name" value="ALDKETRDTASE"/>
</dbReference>
<dbReference type="Proteomes" id="UP000239757">
    <property type="component" value="Unassembled WGS sequence"/>
</dbReference>
<organism evidence="4 5">
    <name type="scientific">Gossypium barbadense</name>
    <name type="common">Sea Island cotton</name>
    <name type="synonym">Hibiscus barbadensis</name>
    <dbReference type="NCBI Taxonomy" id="3634"/>
    <lineage>
        <taxon>Eukaryota</taxon>
        <taxon>Viridiplantae</taxon>
        <taxon>Streptophyta</taxon>
        <taxon>Embryophyta</taxon>
        <taxon>Tracheophyta</taxon>
        <taxon>Spermatophyta</taxon>
        <taxon>Magnoliopsida</taxon>
        <taxon>eudicotyledons</taxon>
        <taxon>Gunneridae</taxon>
        <taxon>Pentapetalae</taxon>
        <taxon>rosids</taxon>
        <taxon>malvids</taxon>
        <taxon>Malvales</taxon>
        <taxon>Malvaceae</taxon>
        <taxon>Malvoideae</taxon>
        <taxon>Gossypium</taxon>
    </lineage>
</organism>
<accession>A0A2P5WEY5</accession>
<dbReference type="AlphaFoldDB" id="A0A2P5WEY5"/>
<keyword evidence="1" id="KW-0521">NADP</keyword>
<dbReference type="InterPro" id="IPR036812">
    <property type="entry name" value="NAD(P)_OxRdtase_dom_sf"/>
</dbReference>
<dbReference type="GO" id="GO:0016491">
    <property type="term" value="F:oxidoreductase activity"/>
    <property type="evidence" value="ECO:0007669"/>
    <property type="project" value="UniProtKB-KW"/>
</dbReference>
<feature type="domain" description="NADP-dependent oxidoreductase" evidence="3">
    <location>
        <begin position="40"/>
        <end position="205"/>
    </location>
</feature>
<dbReference type="OrthoDB" id="993097at2759"/>
<dbReference type="InterPro" id="IPR023210">
    <property type="entry name" value="NADP_OxRdtase_dom"/>
</dbReference>
<protein>
    <recommendedName>
        <fullName evidence="3">NADP-dependent oxidoreductase domain-containing protein</fullName>
    </recommendedName>
</protein>
<dbReference type="SUPFAM" id="SSF51430">
    <property type="entry name" value="NAD(P)-linked oxidoreductase"/>
    <property type="match status" value="1"/>
</dbReference>
<dbReference type="Gene3D" id="3.20.20.100">
    <property type="entry name" value="NADP-dependent oxidoreductase domain"/>
    <property type="match status" value="2"/>
</dbReference>
<gene>
    <name evidence="4" type="ORF">GOBAR_AA31043</name>
</gene>
<proteinExistence type="predicted"/>
<evidence type="ECO:0000313" key="4">
    <source>
        <dbReference type="EMBL" id="PPR89647.1"/>
    </source>
</evidence>
<reference evidence="4 5" key="1">
    <citation type="submission" date="2015-01" db="EMBL/GenBank/DDBJ databases">
        <title>Genome of allotetraploid Gossypium barbadense reveals genomic plasticity and fiber elongation in cotton evolution.</title>
        <authorList>
            <person name="Chen X."/>
            <person name="Liu X."/>
            <person name="Zhao B."/>
            <person name="Zheng H."/>
            <person name="Hu Y."/>
            <person name="Lu G."/>
            <person name="Yang C."/>
            <person name="Chen J."/>
            <person name="Shan C."/>
            <person name="Zhang L."/>
            <person name="Zhou Y."/>
            <person name="Wang L."/>
            <person name="Guo W."/>
            <person name="Bai Y."/>
            <person name="Ruan J."/>
            <person name="Shangguan X."/>
            <person name="Mao Y."/>
            <person name="Jiang J."/>
            <person name="Zhu Y."/>
            <person name="Lei J."/>
            <person name="Kang H."/>
            <person name="Chen S."/>
            <person name="He X."/>
            <person name="Wang R."/>
            <person name="Wang Y."/>
            <person name="Chen J."/>
            <person name="Wang L."/>
            <person name="Yu S."/>
            <person name="Wang B."/>
            <person name="Wei J."/>
            <person name="Song S."/>
            <person name="Lu X."/>
            <person name="Gao Z."/>
            <person name="Gu W."/>
            <person name="Deng X."/>
            <person name="Ma D."/>
            <person name="Wang S."/>
            <person name="Liang W."/>
            <person name="Fang L."/>
            <person name="Cai C."/>
            <person name="Zhu X."/>
            <person name="Zhou B."/>
            <person name="Zhang Y."/>
            <person name="Chen Z."/>
            <person name="Xu S."/>
            <person name="Zhu R."/>
            <person name="Wang S."/>
            <person name="Zhang T."/>
            <person name="Zhao G."/>
        </authorList>
    </citation>
    <scope>NUCLEOTIDE SEQUENCE [LARGE SCALE GENOMIC DNA]</scope>
    <source>
        <strain evidence="5">cv. Xinhai21</strain>
        <tissue evidence="4">Leaf</tissue>
    </source>
</reference>
<name>A0A2P5WEY5_GOSBA</name>
<dbReference type="PANTHER" id="PTHR43625">
    <property type="entry name" value="AFLATOXIN B1 ALDEHYDE REDUCTASE"/>
    <property type="match status" value="1"/>
</dbReference>
<evidence type="ECO:0000256" key="1">
    <source>
        <dbReference type="ARBA" id="ARBA00022857"/>
    </source>
</evidence>
<keyword evidence="2" id="KW-0560">Oxidoreductase</keyword>
<dbReference type="EMBL" id="KZ667879">
    <property type="protein sequence ID" value="PPR89647.1"/>
    <property type="molecule type" value="Genomic_DNA"/>
</dbReference>
<sequence>MVDEQQRVQIPRVKLGTQGLEVLGFKVRVWVYGSFWIFHDPVSDDVGIMIIKHAFEEGITFFDTTDLYGHKTNEILVEKLATKFGVESIGPGGLVVSGTPEYVCASLESSLKRLDVDYIDLYYIIRVDTKTPIAETVEPGHKGEHWIPNCKKLVEEGKIKYIGISEASPETIRRAHAVHPITAVQMEWALWTHDIEEEVVPLCSKLALAWVLHQGDDVAPIPDKENLDSNIESLKVKLTEEDLKEISEIIPINEVAGAYFA</sequence>
<evidence type="ECO:0000313" key="5">
    <source>
        <dbReference type="Proteomes" id="UP000239757"/>
    </source>
</evidence>
<dbReference type="PANTHER" id="PTHR43625:SF81">
    <property type="entry name" value="OS01G0618100 PROTEIN"/>
    <property type="match status" value="1"/>
</dbReference>
<evidence type="ECO:0000256" key="2">
    <source>
        <dbReference type="ARBA" id="ARBA00023002"/>
    </source>
</evidence>
<dbReference type="GO" id="GO:0005737">
    <property type="term" value="C:cytoplasm"/>
    <property type="evidence" value="ECO:0007669"/>
    <property type="project" value="TreeGrafter"/>
</dbReference>
<dbReference type="InterPro" id="IPR050791">
    <property type="entry name" value="Aldo-Keto_reductase"/>
</dbReference>
<evidence type="ECO:0000259" key="3">
    <source>
        <dbReference type="Pfam" id="PF00248"/>
    </source>
</evidence>
<dbReference type="Pfam" id="PF00248">
    <property type="entry name" value="Aldo_ket_red"/>
    <property type="match status" value="1"/>
</dbReference>
<dbReference type="InterPro" id="IPR020471">
    <property type="entry name" value="AKR"/>
</dbReference>